<keyword evidence="3" id="KW-0804">Transcription</keyword>
<protein>
    <submittedName>
        <fullName evidence="5">Transcriptional regulator</fullName>
    </submittedName>
</protein>
<dbReference type="InterPro" id="IPR046335">
    <property type="entry name" value="LacI/GalR-like_sensor"/>
</dbReference>
<evidence type="ECO:0000256" key="3">
    <source>
        <dbReference type="ARBA" id="ARBA00023163"/>
    </source>
</evidence>
<reference evidence="6" key="1">
    <citation type="journal article" date="2019" name="Int. J. Syst. Evol. Microbiol.">
        <title>The Global Catalogue of Microorganisms (GCM) 10K type strain sequencing project: providing services to taxonomists for standard genome sequencing and annotation.</title>
        <authorList>
            <consortium name="The Broad Institute Genomics Platform"/>
            <consortium name="The Broad Institute Genome Sequencing Center for Infectious Disease"/>
            <person name="Wu L."/>
            <person name="Ma J."/>
        </authorList>
    </citation>
    <scope>NUCLEOTIDE SEQUENCE [LARGE SCALE GENOMIC DNA]</scope>
    <source>
        <strain evidence="6">CGMCC 1.15461</strain>
    </source>
</reference>
<dbReference type="Gene3D" id="3.40.50.2300">
    <property type="match status" value="2"/>
</dbReference>
<dbReference type="InterPro" id="IPR036390">
    <property type="entry name" value="WH_DNA-bd_sf"/>
</dbReference>
<keyword evidence="1" id="KW-0805">Transcription regulation</keyword>
<accession>A0ABQ1JHZ9</accession>
<comment type="caution">
    <text evidence="5">The sequence shown here is derived from an EMBL/GenBank/DDBJ whole genome shotgun (WGS) entry which is preliminary data.</text>
</comment>
<dbReference type="PROSITE" id="PS50949">
    <property type="entry name" value="HTH_GNTR"/>
    <property type="match status" value="1"/>
</dbReference>
<dbReference type="SUPFAM" id="SSF53822">
    <property type="entry name" value="Periplasmic binding protein-like I"/>
    <property type="match status" value="1"/>
</dbReference>
<keyword evidence="6" id="KW-1185">Reference proteome</keyword>
<gene>
    <name evidence="5" type="ORF">GCM10007424_06230</name>
</gene>
<proteinExistence type="predicted"/>
<dbReference type="Pfam" id="PF00392">
    <property type="entry name" value="GntR"/>
    <property type="match status" value="1"/>
</dbReference>
<dbReference type="InterPro" id="IPR000524">
    <property type="entry name" value="Tscrpt_reg_HTH_GntR"/>
</dbReference>
<organism evidence="5 6">
    <name type="scientific">Flavobacterium suaedae</name>
    <dbReference type="NCBI Taxonomy" id="1767027"/>
    <lineage>
        <taxon>Bacteria</taxon>
        <taxon>Pseudomonadati</taxon>
        <taxon>Bacteroidota</taxon>
        <taxon>Flavobacteriia</taxon>
        <taxon>Flavobacteriales</taxon>
        <taxon>Flavobacteriaceae</taxon>
        <taxon>Flavobacterium</taxon>
    </lineage>
</organism>
<dbReference type="Proteomes" id="UP000615760">
    <property type="component" value="Unassembled WGS sequence"/>
</dbReference>
<dbReference type="PANTHER" id="PTHR38445">
    <property type="entry name" value="HTH-TYPE TRANSCRIPTIONAL REPRESSOR YTRA"/>
    <property type="match status" value="1"/>
</dbReference>
<dbReference type="SMART" id="SM00345">
    <property type="entry name" value="HTH_GNTR"/>
    <property type="match status" value="1"/>
</dbReference>
<dbReference type="InterPro" id="IPR036388">
    <property type="entry name" value="WH-like_DNA-bd_sf"/>
</dbReference>
<dbReference type="Gene3D" id="1.10.10.10">
    <property type="entry name" value="Winged helix-like DNA-binding domain superfamily/Winged helix DNA-binding domain"/>
    <property type="match status" value="1"/>
</dbReference>
<dbReference type="Pfam" id="PF13377">
    <property type="entry name" value="Peripla_BP_3"/>
    <property type="match status" value="1"/>
</dbReference>
<dbReference type="InterPro" id="IPR028082">
    <property type="entry name" value="Peripla_BP_I"/>
</dbReference>
<dbReference type="RefSeq" id="WP_188619791.1">
    <property type="nucleotide sequence ID" value="NZ_BMJE01000002.1"/>
</dbReference>
<dbReference type="EMBL" id="BMJE01000002">
    <property type="protein sequence ID" value="GGB69018.1"/>
    <property type="molecule type" value="Genomic_DNA"/>
</dbReference>
<feature type="domain" description="HTH gntR-type" evidence="4">
    <location>
        <begin position="12"/>
        <end position="80"/>
    </location>
</feature>
<evidence type="ECO:0000259" key="4">
    <source>
        <dbReference type="PROSITE" id="PS50949"/>
    </source>
</evidence>
<dbReference type="CDD" id="cd07377">
    <property type="entry name" value="WHTH_GntR"/>
    <property type="match status" value="1"/>
</dbReference>
<evidence type="ECO:0000256" key="2">
    <source>
        <dbReference type="ARBA" id="ARBA00023125"/>
    </source>
</evidence>
<dbReference type="SUPFAM" id="SSF46785">
    <property type="entry name" value="Winged helix' DNA-binding domain"/>
    <property type="match status" value="1"/>
</dbReference>
<sequence>MKIITINPKSGTPKYQQITEGVIDAIANKKLKRGEKLPSVNKVALEFSLSRDTVLLAYEKLKKRGIIYAAKGKGYYVKSEEFISHEQRIFLLFDELNTFKEDLYNSFMVTIGNQAKADVFFHYFNPDVFKKLIKENNGYYSKYVIMPTNLKEAAESIKQLPEKDVYILDQTNKELYNYPSVHQNFEKDIFNGLTQAHKKLLRYKKLILVFDDFKQPKGMVKGFTQYCIRQNFQYDIVAEFTTNTINKGEVYIVPDDRHLVNIILQAKKQELQTGTDFGIISYNDTPLKKVVENGVTTISTDFKDMGKLLAEMVLNNKRETIENQSQLLLRNSL</sequence>
<dbReference type="PANTHER" id="PTHR38445:SF10">
    <property type="entry name" value="GNTR-FAMILY TRANSCRIPTIONAL REGULATOR"/>
    <property type="match status" value="1"/>
</dbReference>
<evidence type="ECO:0000313" key="5">
    <source>
        <dbReference type="EMBL" id="GGB69018.1"/>
    </source>
</evidence>
<keyword evidence="2" id="KW-0238">DNA-binding</keyword>
<name>A0ABQ1JHZ9_9FLAO</name>
<evidence type="ECO:0000256" key="1">
    <source>
        <dbReference type="ARBA" id="ARBA00023015"/>
    </source>
</evidence>
<evidence type="ECO:0000313" key="6">
    <source>
        <dbReference type="Proteomes" id="UP000615760"/>
    </source>
</evidence>